<name>Q0QIN7_OLTVI</name>
<dbReference type="FunFam" id="1.10.287.90:FF:000004">
    <property type="entry name" value="Cytochrome c oxidase subunit 2"/>
    <property type="match status" value="1"/>
</dbReference>
<keyword evidence="7" id="KW-1278">Translocase</keyword>
<reference evidence="18" key="1">
    <citation type="journal article" date="2006" name="Curr. Genet.">
        <title>The complete mitochondrial DNA sequence of the green alga Oltmannsiellopsis viridis: evolutionary trends of the mitochondrial genome in the Ulvophyceae.</title>
        <authorList>
            <person name="Pombert J.F."/>
            <person name="Beauchamp P."/>
            <person name="Otis C."/>
            <person name="Lemieux C."/>
            <person name="Turmel M."/>
        </authorList>
    </citation>
    <scope>NUCLEOTIDE SEQUENCE</scope>
</reference>
<dbReference type="FunFam" id="2.60.40.420:FF:000001">
    <property type="entry name" value="Cytochrome c oxidase subunit 2"/>
    <property type="match status" value="1"/>
</dbReference>
<comment type="subcellular location">
    <subcellularLocation>
        <location evidence="14">Mitochondrion inner membrane</location>
        <topology evidence="14">Multi-pass membrane protein</topology>
    </subcellularLocation>
    <subcellularLocation>
        <location evidence="1">Mitochondrion membrane</location>
        <topology evidence="1">Multi-pass membrane protein</topology>
    </subcellularLocation>
</comment>
<keyword evidence="10 14" id="KW-0186">Copper</keyword>
<feature type="domain" description="Cytochrome oxidase subunit II transmembrane region profile" evidence="17">
    <location>
        <begin position="10"/>
        <end position="105"/>
    </location>
</feature>
<dbReference type="SUPFAM" id="SSF49503">
    <property type="entry name" value="Cupredoxins"/>
    <property type="match status" value="1"/>
</dbReference>
<dbReference type="InterPro" id="IPR014222">
    <property type="entry name" value="Cyt_c_oxidase_su2"/>
</dbReference>
<dbReference type="NCBIfam" id="TIGR02866">
    <property type="entry name" value="CoxB"/>
    <property type="match status" value="1"/>
</dbReference>
<reference evidence="18" key="2">
    <citation type="submission" date="2006-01" db="EMBL/GenBank/DDBJ databases">
        <authorList>
            <person name="Pombert J.-F."/>
            <person name="Beauchamp P."/>
            <person name="Otis C."/>
            <person name="Lemieux C."/>
            <person name="Turmel M."/>
        </authorList>
    </citation>
    <scope>NUCLEOTIDE SEQUENCE</scope>
</reference>
<comment type="similarity">
    <text evidence="2 14">Belongs to the cytochrome c oxidase subunit 2 family.</text>
</comment>
<comment type="cofactor">
    <cofactor evidence="14">
        <name>Cu cation</name>
        <dbReference type="ChEBI" id="CHEBI:23378"/>
    </cofactor>
    <text evidence="14">Binds a copper A center.</text>
</comment>
<evidence type="ECO:0000256" key="10">
    <source>
        <dbReference type="ARBA" id="ARBA00023008"/>
    </source>
</evidence>
<dbReference type="SUPFAM" id="SSF81464">
    <property type="entry name" value="Cytochrome c oxidase subunit II-like, transmembrane region"/>
    <property type="match status" value="1"/>
</dbReference>
<dbReference type="GO" id="GO:1902495">
    <property type="term" value="C:transmembrane transporter complex"/>
    <property type="evidence" value="ECO:0007669"/>
    <property type="project" value="UniProtKB-ARBA"/>
</dbReference>
<dbReference type="PANTHER" id="PTHR22888:SF9">
    <property type="entry name" value="CYTOCHROME C OXIDASE SUBUNIT 2"/>
    <property type="match status" value="1"/>
</dbReference>
<keyword evidence="11 14" id="KW-0496">Mitochondrion</keyword>
<dbReference type="GO" id="GO:0004129">
    <property type="term" value="F:cytochrome-c oxidase activity"/>
    <property type="evidence" value="ECO:0007669"/>
    <property type="project" value="UniProtKB-EC"/>
</dbReference>
<feature type="transmembrane region" description="Helical" evidence="15">
    <location>
        <begin position="36"/>
        <end position="56"/>
    </location>
</feature>
<evidence type="ECO:0000259" key="16">
    <source>
        <dbReference type="PROSITE" id="PS50857"/>
    </source>
</evidence>
<dbReference type="InterPro" id="IPR008972">
    <property type="entry name" value="Cupredoxin"/>
</dbReference>
<proteinExistence type="inferred from homology"/>
<dbReference type="InterPro" id="IPR002429">
    <property type="entry name" value="CcO_II-like_C"/>
</dbReference>
<organism evidence="18">
    <name type="scientific">Oltmannsiellopsis viridis</name>
    <name type="common">Marine flagellate</name>
    <name type="synonym">Oltmannsiella viridis</name>
    <dbReference type="NCBI Taxonomy" id="51324"/>
    <lineage>
        <taxon>Eukaryota</taxon>
        <taxon>Viridiplantae</taxon>
        <taxon>Chlorophyta</taxon>
        <taxon>core chlorophytes</taxon>
        <taxon>Ulvophyceae</taxon>
        <taxon>OUU clade</taxon>
        <taxon>Oltmannsiellopsidales</taxon>
        <taxon>Oltmannsiellopsidaceae</taxon>
        <taxon>Oltmannsiellopsis</taxon>
    </lineage>
</organism>
<dbReference type="InterPro" id="IPR011759">
    <property type="entry name" value="Cyt_c_oxidase_su2_TM_dom"/>
</dbReference>
<evidence type="ECO:0000256" key="7">
    <source>
        <dbReference type="ARBA" id="ARBA00022967"/>
    </source>
</evidence>
<evidence type="ECO:0000256" key="2">
    <source>
        <dbReference type="ARBA" id="ARBA00007866"/>
    </source>
</evidence>
<dbReference type="GeneID" id="4200888"/>
<evidence type="ECO:0000256" key="3">
    <source>
        <dbReference type="ARBA" id="ARBA00022448"/>
    </source>
</evidence>
<dbReference type="PRINTS" id="PR01166">
    <property type="entry name" value="CYCOXIDASEII"/>
</dbReference>
<dbReference type="InterPro" id="IPR045187">
    <property type="entry name" value="CcO_II"/>
</dbReference>
<keyword evidence="6 14" id="KW-0479">Metal-binding</keyword>
<evidence type="ECO:0000256" key="15">
    <source>
        <dbReference type="SAM" id="Phobius"/>
    </source>
</evidence>
<dbReference type="GO" id="GO:1902494">
    <property type="term" value="C:catalytic complex"/>
    <property type="evidence" value="ECO:0007669"/>
    <property type="project" value="UniProtKB-ARBA"/>
</dbReference>
<dbReference type="GO" id="GO:0005743">
    <property type="term" value="C:mitochondrial inner membrane"/>
    <property type="evidence" value="ECO:0007669"/>
    <property type="project" value="UniProtKB-SubCell"/>
</dbReference>
<keyword evidence="8 14" id="KW-0249">Electron transport</keyword>
<keyword evidence="4 14" id="KW-0679">Respiratory chain</keyword>
<accession>Q0QIN7</accession>
<protein>
    <recommendedName>
        <fullName evidence="14">Cytochrome c oxidase subunit 2</fullName>
    </recommendedName>
</protein>
<evidence type="ECO:0000256" key="4">
    <source>
        <dbReference type="ARBA" id="ARBA00022660"/>
    </source>
</evidence>
<evidence type="ECO:0000313" key="18">
    <source>
        <dbReference type="EMBL" id="ABC96367.1"/>
    </source>
</evidence>
<dbReference type="Gene3D" id="2.60.40.420">
    <property type="entry name" value="Cupredoxins - blue copper proteins"/>
    <property type="match status" value="1"/>
</dbReference>
<evidence type="ECO:0000256" key="11">
    <source>
        <dbReference type="ARBA" id="ARBA00023128"/>
    </source>
</evidence>
<dbReference type="InterPro" id="IPR034210">
    <property type="entry name" value="CcO_II_C"/>
</dbReference>
<dbReference type="EMBL" id="DQ365900">
    <property type="protein sequence ID" value="ABC96367.1"/>
    <property type="molecule type" value="Genomic_DNA"/>
</dbReference>
<dbReference type="PROSITE" id="PS50999">
    <property type="entry name" value="COX2_TM"/>
    <property type="match status" value="1"/>
</dbReference>
<dbReference type="Pfam" id="PF02790">
    <property type="entry name" value="COX2_TM"/>
    <property type="match status" value="1"/>
</dbReference>
<evidence type="ECO:0000256" key="12">
    <source>
        <dbReference type="ARBA" id="ARBA00023136"/>
    </source>
</evidence>
<dbReference type="CDD" id="cd13912">
    <property type="entry name" value="CcO_II_C"/>
    <property type="match status" value="1"/>
</dbReference>
<dbReference type="Pfam" id="PF00116">
    <property type="entry name" value="COX2"/>
    <property type="match status" value="1"/>
</dbReference>
<keyword evidence="5 14" id="KW-0812">Transmembrane</keyword>
<dbReference type="AlphaFoldDB" id="Q0QIN7"/>
<comment type="function">
    <text evidence="14">Component of the cytochrome c oxidase, the last enzyme in the mitochondrial electron transport chain which drives oxidative phosphorylation. The respiratory chain contains 3 multisubunit complexes succinate dehydrogenase (complex II, CII), ubiquinol-cytochrome c oxidoreductase (cytochrome b-c1 complex, complex III, CIII) and cytochrome c oxidase (complex IV, CIV), that cooperate to transfer electrons derived from NADH and succinate to molecular oxygen, creating an electrochemical gradient over the inner membrane that drives transmembrane transport and the ATP synthase. Cytochrome c oxidase is the component of the respiratory chain that catalyzes the reduction of oxygen to water. Electrons originating from reduced cytochrome c in the intermembrane space (IMS) are transferred via the dinuclear copper A center (CU(A)) of subunit 2 and heme A of subunit 1 to the active site in subunit 1, a binuclear center (BNC) formed by heme A3 and copper B (CU(B)). The BNC reduces molecular oxygen to 2 water molecules using 4 electrons from cytochrome c in the IMS and 4 protons from the mitochondrial matrix.</text>
</comment>
<evidence type="ECO:0000256" key="8">
    <source>
        <dbReference type="ARBA" id="ARBA00022982"/>
    </source>
</evidence>
<keyword evidence="9 15" id="KW-1133">Transmembrane helix</keyword>
<gene>
    <name evidence="18" type="primary">cox2</name>
</gene>
<dbReference type="InterPro" id="IPR036257">
    <property type="entry name" value="Cyt_c_oxidase_su2_TM_sf"/>
</dbReference>
<keyword evidence="12 14" id="KW-0472">Membrane</keyword>
<feature type="transmembrane region" description="Helical" evidence="15">
    <location>
        <begin position="77"/>
        <end position="101"/>
    </location>
</feature>
<dbReference type="RefSeq" id="YP_684408.1">
    <property type="nucleotide sequence ID" value="NC_008256.1"/>
</dbReference>
<dbReference type="GO" id="GO:0016491">
    <property type="term" value="F:oxidoreductase activity"/>
    <property type="evidence" value="ECO:0007669"/>
    <property type="project" value="InterPro"/>
</dbReference>
<dbReference type="GO" id="GO:0042773">
    <property type="term" value="P:ATP synthesis coupled electron transport"/>
    <property type="evidence" value="ECO:0007669"/>
    <property type="project" value="TreeGrafter"/>
</dbReference>
<keyword evidence="14" id="KW-0999">Mitochondrion inner membrane</keyword>
<geneLocation type="mitochondrion" evidence="18"/>
<keyword evidence="3 14" id="KW-0813">Transport</keyword>
<evidence type="ECO:0000256" key="5">
    <source>
        <dbReference type="ARBA" id="ARBA00022692"/>
    </source>
</evidence>
<evidence type="ECO:0000256" key="1">
    <source>
        <dbReference type="ARBA" id="ARBA00004225"/>
    </source>
</evidence>
<feature type="domain" description="Cytochrome oxidase subunit II copper A binding" evidence="16">
    <location>
        <begin position="106"/>
        <end position="248"/>
    </location>
</feature>
<evidence type="ECO:0000256" key="6">
    <source>
        <dbReference type="ARBA" id="ARBA00022723"/>
    </source>
</evidence>
<dbReference type="InterPro" id="IPR001505">
    <property type="entry name" value="Copper_CuA"/>
</dbReference>
<comment type="catalytic activity">
    <reaction evidence="13">
        <text>4 Fe(II)-[cytochrome c] + O2 + 8 H(+)(in) = 4 Fe(III)-[cytochrome c] + 2 H2O + 4 H(+)(out)</text>
        <dbReference type="Rhea" id="RHEA:11436"/>
        <dbReference type="Rhea" id="RHEA-COMP:10350"/>
        <dbReference type="Rhea" id="RHEA-COMP:14399"/>
        <dbReference type="ChEBI" id="CHEBI:15377"/>
        <dbReference type="ChEBI" id="CHEBI:15378"/>
        <dbReference type="ChEBI" id="CHEBI:15379"/>
        <dbReference type="ChEBI" id="CHEBI:29033"/>
        <dbReference type="ChEBI" id="CHEBI:29034"/>
        <dbReference type="EC" id="7.1.1.9"/>
    </reaction>
    <physiologicalReaction direction="left-to-right" evidence="13">
        <dbReference type="Rhea" id="RHEA:11437"/>
    </physiologicalReaction>
</comment>
<dbReference type="GO" id="GO:0005507">
    <property type="term" value="F:copper ion binding"/>
    <property type="evidence" value="ECO:0007669"/>
    <property type="project" value="InterPro"/>
</dbReference>
<sequence>MFFKFARADAPENWQLGFQDPASPIMEGMIDLHHDIMFFLVAITIFVLWMLTRALVLFHEKNNPQPEKIIHGTEIEIGWTIAPSLILVLIAVPSFALLYSLDEVVDPAITLKVMGIQWLWQYEYSDYSTDESSIESNGIQFESYMIPDDELEPGQYRLLETDNRVVLPVDTHIRVLVTGSDVIHSWAIPSLGVKTDALPGRLNQTSIFIKREGVFYGQCSEICGFSHGMMPITIEAVSLDAYKNWVSAKLLEG</sequence>
<evidence type="ECO:0000256" key="14">
    <source>
        <dbReference type="RuleBase" id="RU000457"/>
    </source>
</evidence>
<evidence type="ECO:0000259" key="17">
    <source>
        <dbReference type="PROSITE" id="PS50999"/>
    </source>
</evidence>
<dbReference type="PROSITE" id="PS50857">
    <property type="entry name" value="COX2_CUA"/>
    <property type="match status" value="1"/>
</dbReference>
<evidence type="ECO:0000256" key="13">
    <source>
        <dbReference type="ARBA" id="ARBA00049512"/>
    </source>
</evidence>
<dbReference type="PROSITE" id="PS00078">
    <property type="entry name" value="COX2"/>
    <property type="match status" value="1"/>
</dbReference>
<dbReference type="Gene3D" id="1.10.287.90">
    <property type="match status" value="1"/>
</dbReference>
<dbReference type="PANTHER" id="PTHR22888">
    <property type="entry name" value="CYTOCHROME C OXIDASE, SUBUNIT II"/>
    <property type="match status" value="1"/>
</dbReference>
<evidence type="ECO:0000256" key="9">
    <source>
        <dbReference type="ARBA" id="ARBA00022989"/>
    </source>
</evidence>